<evidence type="ECO:0000256" key="1">
    <source>
        <dbReference type="SAM" id="Phobius"/>
    </source>
</evidence>
<dbReference type="AlphaFoldDB" id="A0A202EDB2"/>
<keyword evidence="3" id="KW-1185">Reference proteome</keyword>
<keyword evidence="1" id="KW-0812">Transmembrane</keyword>
<feature type="transmembrane region" description="Helical" evidence="1">
    <location>
        <begin position="40"/>
        <end position="61"/>
    </location>
</feature>
<accession>A0A202EDB2</accession>
<sequence>MNERTRTVTAFAGVLTVVGLVLIGSYGAVDGYLLESPGELFAPSVGALAVVLLVVGGLTVLGTQAGRQLETSYW</sequence>
<dbReference type="EMBL" id="MWPH01000001">
    <property type="protein sequence ID" value="OVE86178.1"/>
    <property type="molecule type" value="Genomic_DNA"/>
</dbReference>
<organism evidence="2 3">
    <name type="scientific">Natronolimnobius baerhuensis</name>
    <dbReference type="NCBI Taxonomy" id="253108"/>
    <lineage>
        <taxon>Archaea</taxon>
        <taxon>Methanobacteriati</taxon>
        <taxon>Methanobacteriota</taxon>
        <taxon>Stenosarchaea group</taxon>
        <taxon>Halobacteria</taxon>
        <taxon>Halobacteriales</taxon>
        <taxon>Natrialbaceae</taxon>
        <taxon>Natronolimnobius</taxon>
    </lineage>
</organism>
<proteinExistence type="predicted"/>
<evidence type="ECO:0000313" key="2">
    <source>
        <dbReference type="EMBL" id="OVE86178.1"/>
    </source>
</evidence>
<reference evidence="2 3" key="1">
    <citation type="submission" date="2017-02" db="EMBL/GenBank/DDBJ databases">
        <title>Natronthermophilus aegyptiacus gen. nov.,sp. nov., an aerobic, extremely halophilic alkalithermophilic archaeon isolated from the athalassohaline Wadi An Natrun, Egypt.</title>
        <authorList>
            <person name="Zhao B."/>
        </authorList>
    </citation>
    <scope>NUCLEOTIDE SEQUENCE [LARGE SCALE GENOMIC DNA]</scope>
    <source>
        <strain evidence="2 3">CGMCC 1.3597</strain>
    </source>
</reference>
<keyword evidence="1" id="KW-0472">Membrane</keyword>
<name>A0A202EDB2_9EURY</name>
<gene>
    <name evidence="2" type="ORF">B2G88_05155</name>
</gene>
<keyword evidence="1" id="KW-1133">Transmembrane helix</keyword>
<protein>
    <submittedName>
        <fullName evidence="2">Uncharacterized protein</fullName>
    </submittedName>
</protein>
<dbReference type="Proteomes" id="UP000196084">
    <property type="component" value="Unassembled WGS sequence"/>
</dbReference>
<comment type="caution">
    <text evidence="2">The sequence shown here is derived from an EMBL/GenBank/DDBJ whole genome shotgun (WGS) entry which is preliminary data.</text>
</comment>
<dbReference type="RefSeq" id="WP_054863544.1">
    <property type="nucleotide sequence ID" value="NZ_MWPH01000001.1"/>
</dbReference>
<feature type="transmembrane region" description="Helical" evidence="1">
    <location>
        <begin position="7"/>
        <end position="28"/>
    </location>
</feature>
<evidence type="ECO:0000313" key="3">
    <source>
        <dbReference type="Proteomes" id="UP000196084"/>
    </source>
</evidence>